<dbReference type="AlphaFoldDB" id="A0A3S5BFE0"/>
<protein>
    <submittedName>
        <fullName evidence="1">Uncharacterized protein</fullName>
    </submittedName>
</protein>
<dbReference type="PANTHER" id="PTHR15955:SF8">
    <property type="entry name" value="RWD DOMAIN-CONTAINING PROTEIN 2B-RELATED"/>
    <property type="match status" value="1"/>
</dbReference>
<name>A0A3S5BFE0_9PLAT</name>
<dbReference type="Proteomes" id="UP000784294">
    <property type="component" value="Unassembled WGS sequence"/>
</dbReference>
<organism evidence="1 2">
    <name type="scientific">Protopolystoma xenopodis</name>
    <dbReference type="NCBI Taxonomy" id="117903"/>
    <lineage>
        <taxon>Eukaryota</taxon>
        <taxon>Metazoa</taxon>
        <taxon>Spiralia</taxon>
        <taxon>Lophotrochozoa</taxon>
        <taxon>Platyhelminthes</taxon>
        <taxon>Monogenea</taxon>
        <taxon>Polyopisthocotylea</taxon>
        <taxon>Polystomatidea</taxon>
        <taxon>Polystomatidae</taxon>
        <taxon>Protopolystoma</taxon>
    </lineage>
</organism>
<sequence length="190" mass="21486">MARIFDKKAEIDLIRSMYIEGEELNFHDADLVKRFYSLFEIIDEPEDVGYPSATDAYPSKPRITIRGLSSALINIRSLSHEFEKWLEQSDAKGAPILLSVIEWMSENLANHLVSEPSECLVPTPNCTPSPDSLFVCLFIHSHHIVNHVKRQNILRWAKELNLCGGLMPGWPGIIVAEGTKIDKAVFIKDL</sequence>
<evidence type="ECO:0000313" key="1">
    <source>
        <dbReference type="EMBL" id="VEL22259.1"/>
    </source>
</evidence>
<dbReference type="Gene3D" id="3.10.110.10">
    <property type="entry name" value="Ubiquitin Conjugating Enzyme"/>
    <property type="match status" value="1"/>
</dbReference>
<reference evidence="1" key="1">
    <citation type="submission" date="2018-11" db="EMBL/GenBank/DDBJ databases">
        <authorList>
            <consortium name="Pathogen Informatics"/>
        </authorList>
    </citation>
    <scope>NUCLEOTIDE SEQUENCE</scope>
</reference>
<gene>
    <name evidence="1" type="ORF">PXEA_LOCUS15699</name>
</gene>
<dbReference type="InterPro" id="IPR017359">
    <property type="entry name" value="Phi-like"/>
</dbReference>
<evidence type="ECO:0000313" key="2">
    <source>
        <dbReference type="Proteomes" id="UP000784294"/>
    </source>
</evidence>
<dbReference type="EMBL" id="CAAALY010055489">
    <property type="protein sequence ID" value="VEL22259.1"/>
    <property type="molecule type" value="Genomic_DNA"/>
</dbReference>
<keyword evidence="2" id="KW-1185">Reference proteome</keyword>
<comment type="caution">
    <text evidence="1">The sequence shown here is derived from an EMBL/GenBank/DDBJ whole genome shotgun (WGS) entry which is preliminary data.</text>
</comment>
<dbReference type="InterPro" id="IPR016135">
    <property type="entry name" value="UBQ-conjugating_enzyme/RWD"/>
</dbReference>
<dbReference type="OrthoDB" id="432412at2759"/>
<proteinExistence type="predicted"/>
<accession>A0A3S5BFE0</accession>
<dbReference type="SUPFAM" id="SSF54495">
    <property type="entry name" value="UBC-like"/>
    <property type="match status" value="1"/>
</dbReference>
<dbReference type="PANTHER" id="PTHR15955">
    <property type="entry name" value="RWD DOMAIN CONTAINING PROTEIN 2"/>
    <property type="match status" value="1"/>
</dbReference>